<keyword evidence="2" id="KW-0539">Nucleus</keyword>
<dbReference type="GO" id="GO:0008270">
    <property type="term" value="F:zinc ion binding"/>
    <property type="evidence" value="ECO:0007669"/>
    <property type="project" value="InterPro"/>
</dbReference>
<dbReference type="InterPro" id="IPR050613">
    <property type="entry name" value="Sec_Metabolite_Reg"/>
</dbReference>
<dbReference type="GO" id="GO:0006351">
    <property type="term" value="P:DNA-templated transcription"/>
    <property type="evidence" value="ECO:0007669"/>
    <property type="project" value="InterPro"/>
</dbReference>
<dbReference type="GO" id="GO:0003677">
    <property type="term" value="F:DNA binding"/>
    <property type="evidence" value="ECO:0007669"/>
    <property type="project" value="InterPro"/>
</dbReference>
<dbReference type="CDD" id="cd12148">
    <property type="entry name" value="fungal_TF_MHR"/>
    <property type="match status" value="1"/>
</dbReference>
<comment type="subcellular location">
    <subcellularLocation>
        <location evidence="1">Nucleus</location>
    </subcellularLocation>
</comment>
<proteinExistence type="predicted"/>
<dbReference type="GO" id="GO:0005634">
    <property type="term" value="C:nucleus"/>
    <property type="evidence" value="ECO:0007669"/>
    <property type="project" value="UniProtKB-SubCell"/>
</dbReference>
<evidence type="ECO:0000256" key="1">
    <source>
        <dbReference type="ARBA" id="ARBA00004123"/>
    </source>
</evidence>
<feature type="region of interest" description="Disordered" evidence="3">
    <location>
        <begin position="335"/>
        <end position="374"/>
    </location>
</feature>
<evidence type="ECO:0000259" key="4">
    <source>
        <dbReference type="SMART" id="SM00906"/>
    </source>
</evidence>
<organism evidence="5 6">
    <name type="scientific">Piedraia hortae CBS 480.64</name>
    <dbReference type="NCBI Taxonomy" id="1314780"/>
    <lineage>
        <taxon>Eukaryota</taxon>
        <taxon>Fungi</taxon>
        <taxon>Dikarya</taxon>
        <taxon>Ascomycota</taxon>
        <taxon>Pezizomycotina</taxon>
        <taxon>Dothideomycetes</taxon>
        <taxon>Dothideomycetidae</taxon>
        <taxon>Capnodiales</taxon>
        <taxon>Piedraiaceae</taxon>
        <taxon>Piedraia</taxon>
    </lineage>
</organism>
<reference evidence="5" key="1">
    <citation type="journal article" date="2020" name="Stud. Mycol.">
        <title>101 Dothideomycetes genomes: a test case for predicting lifestyles and emergence of pathogens.</title>
        <authorList>
            <person name="Haridas S."/>
            <person name="Albert R."/>
            <person name="Binder M."/>
            <person name="Bloem J."/>
            <person name="Labutti K."/>
            <person name="Salamov A."/>
            <person name="Andreopoulos B."/>
            <person name="Baker S."/>
            <person name="Barry K."/>
            <person name="Bills G."/>
            <person name="Bluhm B."/>
            <person name="Cannon C."/>
            <person name="Castanera R."/>
            <person name="Culley D."/>
            <person name="Daum C."/>
            <person name="Ezra D."/>
            <person name="Gonzalez J."/>
            <person name="Henrissat B."/>
            <person name="Kuo A."/>
            <person name="Liang C."/>
            <person name="Lipzen A."/>
            <person name="Lutzoni F."/>
            <person name="Magnuson J."/>
            <person name="Mondo S."/>
            <person name="Nolan M."/>
            <person name="Ohm R."/>
            <person name="Pangilinan J."/>
            <person name="Park H.-J."/>
            <person name="Ramirez L."/>
            <person name="Alfaro M."/>
            <person name="Sun H."/>
            <person name="Tritt A."/>
            <person name="Yoshinaga Y."/>
            <person name="Zwiers L.-H."/>
            <person name="Turgeon B."/>
            <person name="Goodwin S."/>
            <person name="Spatafora J."/>
            <person name="Crous P."/>
            <person name="Grigoriev I."/>
        </authorList>
    </citation>
    <scope>NUCLEOTIDE SEQUENCE</scope>
    <source>
        <strain evidence="5">CBS 480.64</strain>
    </source>
</reference>
<dbReference type="Pfam" id="PF04082">
    <property type="entry name" value="Fungal_trans"/>
    <property type="match status" value="1"/>
</dbReference>
<evidence type="ECO:0000256" key="2">
    <source>
        <dbReference type="ARBA" id="ARBA00023242"/>
    </source>
</evidence>
<dbReference type="Proteomes" id="UP000799421">
    <property type="component" value="Unassembled WGS sequence"/>
</dbReference>
<sequence>MPRPLEIYRPDELRYPFPVFHNWTGPEAATALLRTLPDHDELFSLLDDFQRRGQINSYPHGPDEVPKKEVERFLADADTNAQAHPDMLALIFAALATGLQVGEWDRAGGRWDKDSIAKSTQNGEIYIAASMQALRLASFMSQPTILAIQTLLLMGSYLSNSGQFLDAWTLFGTTIRLAHSIGLHRNPRFLDPTPPLRECMIRQSLWWWMLHLDQQYSVTLGRPLGISGMGDCPPPDSLTTHTIILRLGDFINHYTIMARQILSSDGMIVASKIDGFTDDLISLWETMPQELQWNESWSRRETILPEWPMDVISAHLFTKVQLLLILLNRQRGEQTRSTTTPAMAQSSPLRTTASTRQTRPNASGAPHPRPSPVRGRELVINSAVLLLKTFLYFYYRRPTVLSWWTVEQQAFHACMIVILDEWEVGNDLNHWLVTQVYIAFRDLQQNGVHKLANLAVKKISAALSLLARRKDERSGLPTQPMPLHSDSNTFKDWPIDTVMGHRGMFLLEDPGLQSYEPPAFQPLSWQMIGLNTNVNANHLSEMIASHIPVSDVSPAPFPVITRPFFHNPSYNTSSEQQSSQPVTQPHVQMAPSPFLEHTFPNTPSAPQSQSTSTTSFAQQFYQPSGIRRRQVYQHQSSGVRSSLSRH</sequence>
<feature type="compositionally biased region" description="Low complexity" evidence="3">
    <location>
        <begin position="602"/>
        <end position="620"/>
    </location>
</feature>
<dbReference type="OrthoDB" id="1747771at2759"/>
<dbReference type="AlphaFoldDB" id="A0A6A7BW72"/>
<protein>
    <recommendedName>
        <fullName evidence="4">Xylanolytic transcriptional activator regulatory domain-containing protein</fullName>
    </recommendedName>
</protein>
<feature type="domain" description="Xylanolytic transcriptional activator regulatory" evidence="4">
    <location>
        <begin position="167"/>
        <end position="241"/>
    </location>
</feature>
<feature type="region of interest" description="Disordered" evidence="3">
    <location>
        <begin position="593"/>
        <end position="646"/>
    </location>
</feature>
<dbReference type="InterPro" id="IPR007219">
    <property type="entry name" value="XnlR_reg_dom"/>
</dbReference>
<accession>A0A6A7BW72</accession>
<name>A0A6A7BW72_9PEZI</name>
<dbReference type="PANTHER" id="PTHR31001">
    <property type="entry name" value="UNCHARACTERIZED TRANSCRIPTIONAL REGULATORY PROTEIN"/>
    <property type="match status" value="1"/>
</dbReference>
<dbReference type="SMART" id="SM00906">
    <property type="entry name" value="Fungal_trans"/>
    <property type="match status" value="1"/>
</dbReference>
<evidence type="ECO:0000256" key="3">
    <source>
        <dbReference type="SAM" id="MobiDB-lite"/>
    </source>
</evidence>
<evidence type="ECO:0000313" key="5">
    <source>
        <dbReference type="EMBL" id="KAF2858965.1"/>
    </source>
</evidence>
<evidence type="ECO:0000313" key="6">
    <source>
        <dbReference type="Proteomes" id="UP000799421"/>
    </source>
</evidence>
<feature type="compositionally biased region" description="Polar residues" evidence="3">
    <location>
        <begin position="632"/>
        <end position="646"/>
    </location>
</feature>
<dbReference type="PANTHER" id="PTHR31001:SF81">
    <property type="entry name" value="ZN(II)2CYS6 TRANSCRIPTION FACTOR"/>
    <property type="match status" value="1"/>
</dbReference>
<keyword evidence="6" id="KW-1185">Reference proteome</keyword>
<dbReference type="EMBL" id="MU005999">
    <property type="protein sequence ID" value="KAF2858965.1"/>
    <property type="molecule type" value="Genomic_DNA"/>
</dbReference>
<feature type="compositionally biased region" description="Polar residues" evidence="3">
    <location>
        <begin position="335"/>
        <end position="361"/>
    </location>
</feature>
<gene>
    <name evidence="5" type="ORF">K470DRAFT_259254</name>
</gene>